<dbReference type="EMBL" id="CM029039">
    <property type="protein sequence ID" value="KAG2642309.1"/>
    <property type="molecule type" value="Genomic_DNA"/>
</dbReference>
<evidence type="ECO:0000256" key="1">
    <source>
        <dbReference type="SAM" id="MobiDB-lite"/>
    </source>
</evidence>
<dbReference type="AlphaFoldDB" id="A0A8T0WGN5"/>
<reference evidence="2" key="1">
    <citation type="submission" date="2020-05" db="EMBL/GenBank/DDBJ databases">
        <title>WGS assembly of Panicum virgatum.</title>
        <authorList>
            <person name="Lovell J.T."/>
            <person name="Jenkins J."/>
            <person name="Shu S."/>
            <person name="Juenger T.E."/>
            <person name="Schmutz J."/>
        </authorList>
    </citation>
    <scope>NUCLEOTIDE SEQUENCE</scope>
    <source>
        <strain evidence="2">AP13</strain>
    </source>
</reference>
<gene>
    <name evidence="2" type="ORF">PVAP13_2KG284280</name>
</gene>
<sequence>MGDKLHHLEGNSLDHQLRPLNDCSVIKGGGGAKTAKRFDGASSHPLKSV</sequence>
<name>A0A8T0WGN5_PANVG</name>
<comment type="caution">
    <text evidence="2">The sequence shown here is derived from an EMBL/GenBank/DDBJ whole genome shotgun (WGS) entry which is preliminary data.</text>
</comment>
<organism evidence="2 3">
    <name type="scientific">Panicum virgatum</name>
    <name type="common">Blackwell switchgrass</name>
    <dbReference type="NCBI Taxonomy" id="38727"/>
    <lineage>
        <taxon>Eukaryota</taxon>
        <taxon>Viridiplantae</taxon>
        <taxon>Streptophyta</taxon>
        <taxon>Embryophyta</taxon>
        <taxon>Tracheophyta</taxon>
        <taxon>Spermatophyta</taxon>
        <taxon>Magnoliopsida</taxon>
        <taxon>Liliopsida</taxon>
        <taxon>Poales</taxon>
        <taxon>Poaceae</taxon>
        <taxon>PACMAD clade</taxon>
        <taxon>Panicoideae</taxon>
        <taxon>Panicodae</taxon>
        <taxon>Paniceae</taxon>
        <taxon>Panicinae</taxon>
        <taxon>Panicum</taxon>
        <taxon>Panicum sect. Hiantes</taxon>
    </lineage>
</organism>
<feature type="region of interest" description="Disordered" evidence="1">
    <location>
        <begin position="28"/>
        <end position="49"/>
    </location>
</feature>
<evidence type="ECO:0000313" key="2">
    <source>
        <dbReference type="EMBL" id="KAG2642309.1"/>
    </source>
</evidence>
<protein>
    <submittedName>
        <fullName evidence="2">Uncharacterized protein</fullName>
    </submittedName>
</protein>
<keyword evidence="3" id="KW-1185">Reference proteome</keyword>
<evidence type="ECO:0000313" key="3">
    <source>
        <dbReference type="Proteomes" id="UP000823388"/>
    </source>
</evidence>
<accession>A0A8T0WGN5</accession>
<dbReference type="Proteomes" id="UP000823388">
    <property type="component" value="Chromosome 2K"/>
</dbReference>
<proteinExistence type="predicted"/>